<dbReference type="Gene3D" id="1.10.1790.10">
    <property type="entry name" value="PRD domain"/>
    <property type="match status" value="2"/>
</dbReference>
<sequence>MKIIKILSNNAIMVENEQGDTLVALGRGIGFGKKNGDRADARTFEAQYLEKKEDITLSWRQLFSNIPDDIIQISREIVGNIEKRFPVASQLSLILALSDHIYYAITRAGNNQMIKNPLAWDIRMFYPEEYQMASDAIALINRKMYVELPEEEIGFIALHIVNCRHNGNMYDTMQSATLIKDIINIIKLTFLLELNEGSINFQRLVTHLKFFSMRMINNAPFKLDDDSVYFSIREKFSESYRCTEKIEVWLEKNHSYKMNFDEKMFLTIHIERLRNSDA</sequence>
<evidence type="ECO:0000313" key="4">
    <source>
        <dbReference type="Proteomes" id="UP000600307"/>
    </source>
</evidence>
<dbReference type="InterPro" id="IPR036650">
    <property type="entry name" value="CAT_RNA-bd_dom_sf"/>
</dbReference>
<dbReference type="SMART" id="SM01061">
    <property type="entry name" value="CAT_RBD"/>
    <property type="match status" value="1"/>
</dbReference>
<protein>
    <submittedName>
        <fullName evidence="3">PRD domain-containing protein</fullName>
    </submittedName>
</protein>
<feature type="domain" description="PRD" evidence="2">
    <location>
        <begin position="171"/>
        <end position="278"/>
    </location>
</feature>
<evidence type="ECO:0000259" key="2">
    <source>
        <dbReference type="PROSITE" id="PS51372"/>
    </source>
</evidence>
<dbReference type="EMBL" id="JADOBH010000004">
    <property type="protein sequence ID" value="MBF7957457.1"/>
    <property type="molecule type" value="Genomic_DNA"/>
</dbReference>
<dbReference type="InterPro" id="IPR036634">
    <property type="entry name" value="PRD_sf"/>
</dbReference>
<name>A0ABS0DUA7_9GAMM</name>
<dbReference type="Pfam" id="PF00874">
    <property type="entry name" value="PRD"/>
    <property type="match status" value="2"/>
</dbReference>
<dbReference type="SUPFAM" id="SSF63520">
    <property type="entry name" value="PTS-regulatory domain, PRD"/>
    <property type="match status" value="2"/>
</dbReference>
<gene>
    <name evidence="3" type="ORF">IV431_18005</name>
</gene>
<dbReference type="Gene3D" id="2.30.24.10">
    <property type="entry name" value="CAT RNA-binding domain"/>
    <property type="match status" value="1"/>
</dbReference>
<accession>A0ABS0DUA7</accession>
<dbReference type="InterPro" id="IPR050661">
    <property type="entry name" value="BglG_antiterminators"/>
</dbReference>
<dbReference type="SUPFAM" id="SSF50151">
    <property type="entry name" value="SacY-like RNA-binding domain"/>
    <property type="match status" value="1"/>
</dbReference>
<evidence type="ECO:0000256" key="1">
    <source>
        <dbReference type="ARBA" id="ARBA00022737"/>
    </source>
</evidence>
<proteinExistence type="predicted"/>
<dbReference type="RefSeq" id="WP_195817741.1">
    <property type="nucleotide sequence ID" value="NZ_JADOBH010000004.1"/>
</dbReference>
<evidence type="ECO:0000313" key="3">
    <source>
        <dbReference type="EMBL" id="MBF7957457.1"/>
    </source>
</evidence>
<organism evidence="3 4">
    <name type="scientific">Rahnella victoriana</name>
    <dbReference type="NCBI Taxonomy" id="1510570"/>
    <lineage>
        <taxon>Bacteria</taxon>
        <taxon>Pseudomonadati</taxon>
        <taxon>Pseudomonadota</taxon>
        <taxon>Gammaproteobacteria</taxon>
        <taxon>Enterobacterales</taxon>
        <taxon>Yersiniaceae</taxon>
        <taxon>Rahnella</taxon>
    </lineage>
</organism>
<feature type="domain" description="PRD" evidence="2">
    <location>
        <begin position="65"/>
        <end position="170"/>
    </location>
</feature>
<keyword evidence="1" id="KW-0677">Repeat</keyword>
<dbReference type="InterPro" id="IPR004341">
    <property type="entry name" value="CAT_RNA-bd_dom"/>
</dbReference>
<comment type="caution">
    <text evidence="3">The sequence shown here is derived from an EMBL/GenBank/DDBJ whole genome shotgun (WGS) entry which is preliminary data.</text>
</comment>
<dbReference type="PANTHER" id="PTHR30185">
    <property type="entry name" value="CRYPTIC BETA-GLUCOSIDE BGL OPERON ANTITERMINATOR"/>
    <property type="match status" value="1"/>
</dbReference>
<dbReference type="PANTHER" id="PTHR30185:SF15">
    <property type="entry name" value="CRYPTIC BETA-GLUCOSIDE BGL OPERON ANTITERMINATOR"/>
    <property type="match status" value="1"/>
</dbReference>
<dbReference type="InterPro" id="IPR011608">
    <property type="entry name" value="PRD"/>
</dbReference>
<reference evidence="3 4" key="1">
    <citation type="submission" date="2020-11" db="EMBL/GenBank/DDBJ databases">
        <title>Taxonomic investigation of Rahnella spp.</title>
        <authorList>
            <person name="Lee S.D."/>
        </authorList>
    </citation>
    <scope>NUCLEOTIDE SEQUENCE [LARGE SCALE GENOMIC DNA]</scope>
    <source>
        <strain evidence="3 4">SAP-10</strain>
    </source>
</reference>
<dbReference type="PROSITE" id="PS51372">
    <property type="entry name" value="PRD_2"/>
    <property type="match status" value="2"/>
</dbReference>
<keyword evidence="4" id="KW-1185">Reference proteome</keyword>
<dbReference type="Pfam" id="PF03123">
    <property type="entry name" value="CAT_RBD"/>
    <property type="match status" value="1"/>
</dbReference>
<dbReference type="Proteomes" id="UP000600307">
    <property type="component" value="Unassembled WGS sequence"/>
</dbReference>